<evidence type="ECO:0000313" key="10">
    <source>
        <dbReference type="Proteomes" id="UP000271098"/>
    </source>
</evidence>
<evidence type="ECO:0000256" key="6">
    <source>
        <dbReference type="ARBA" id="ARBA00047388"/>
    </source>
</evidence>
<accession>A0A183E4P3</accession>
<dbReference type="SUPFAM" id="SSF52833">
    <property type="entry name" value="Thioredoxin-like"/>
    <property type="match status" value="1"/>
</dbReference>
<dbReference type="EMBL" id="UYRT01083092">
    <property type="protein sequence ID" value="VDN26951.1"/>
    <property type="molecule type" value="Genomic_DNA"/>
</dbReference>
<dbReference type="WBParaSite" id="GPUH_0001595601-mRNA-1">
    <property type="protein sequence ID" value="GPUH_0001595601-mRNA-1"/>
    <property type="gene ID" value="GPUH_0001595601"/>
</dbReference>
<dbReference type="InterPro" id="IPR036249">
    <property type="entry name" value="Thioredoxin-like_sf"/>
</dbReference>
<comment type="catalytic activity">
    <reaction evidence="7">
        <text>[protein]-dithiol + NADP(+) = [protein]-disulfide + NADPH + H(+)</text>
        <dbReference type="Rhea" id="RHEA:18753"/>
        <dbReference type="Rhea" id="RHEA-COMP:10593"/>
        <dbReference type="Rhea" id="RHEA-COMP:10594"/>
        <dbReference type="ChEBI" id="CHEBI:15378"/>
        <dbReference type="ChEBI" id="CHEBI:29950"/>
        <dbReference type="ChEBI" id="CHEBI:50058"/>
        <dbReference type="ChEBI" id="CHEBI:57783"/>
        <dbReference type="ChEBI" id="CHEBI:58349"/>
        <dbReference type="EC" id="1.8.1.8"/>
    </reaction>
</comment>
<evidence type="ECO:0000313" key="11">
    <source>
        <dbReference type="WBParaSite" id="GPUH_0001595601-mRNA-1"/>
    </source>
</evidence>
<evidence type="ECO:0000313" key="9">
    <source>
        <dbReference type="EMBL" id="VDN26951.1"/>
    </source>
</evidence>
<dbReference type="GO" id="GO:0047134">
    <property type="term" value="F:protein-disulfide reductase [NAD(P)H] activity"/>
    <property type="evidence" value="ECO:0007669"/>
    <property type="project" value="UniProtKB-EC"/>
</dbReference>
<protein>
    <recommendedName>
        <fullName evidence="1">protein-disulfide reductase</fullName>
        <ecNumber evidence="1">1.8.1.8</ecNumber>
    </recommendedName>
</protein>
<feature type="domain" description="Thioredoxin" evidence="8">
    <location>
        <begin position="58"/>
        <end position="226"/>
    </location>
</feature>
<dbReference type="EC" id="1.8.1.8" evidence="1"/>
<dbReference type="Pfam" id="PF13905">
    <property type="entry name" value="Thioredoxin_8"/>
    <property type="match status" value="1"/>
</dbReference>
<dbReference type="AlphaFoldDB" id="A0A183E4P3"/>
<keyword evidence="4" id="KW-0520">NAD</keyword>
<evidence type="ECO:0000256" key="5">
    <source>
        <dbReference type="ARBA" id="ARBA00025782"/>
    </source>
</evidence>
<dbReference type="Proteomes" id="UP000271098">
    <property type="component" value="Unassembled WGS sequence"/>
</dbReference>
<dbReference type="InterPro" id="IPR013766">
    <property type="entry name" value="Thioredoxin_domain"/>
</dbReference>
<dbReference type="PANTHER" id="PTHR13871:SF103">
    <property type="entry name" value="THIOREDOXIN DOMAIN-CONTAINING PROTEIN"/>
    <property type="match status" value="1"/>
</dbReference>
<dbReference type="InterPro" id="IPR012336">
    <property type="entry name" value="Thioredoxin-like_fold"/>
</dbReference>
<reference evidence="11" key="1">
    <citation type="submission" date="2016-06" db="UniProtKB">
        <authorList>
            <consortium name="WormBaseParasite"/>
        </authorList>
    </citation>
    <scope>IDENTIFICATION</scope>
</reference>
<dbReference type="OrthoDB" id="189920at2759"/>
<keyword evidence="3" id="KW-0560">Oxidoreductase</keyword>
<evidence type="ECO:0000259" key="8">
    <source>
        <dbReference type="PROSITE" id="PS51352"/>
    </source>
</evidence>
<comment type="catalytic activity">
    <reaction evidence="6">
        <text>[protein]-dithiol + NAD(+) = [protein]-disulfide + NADH + H(+)</text>
        <dbReference type="Rhea" id="RHEA:18749"/>
        <dbReference type="Rhea" id="RHEA-COMP:10593"/>
        <dbReference type="Rhea" id="RHEA-COMP:10594"/>
        <dbReference type="ChEBI" id="CHEBI:15378"/>
        <dbReference type="ChEBI" id="CHEBI:29950"/>
        <dbReference type="ChEBI" id="CHEBI:50058"/>
        <dbReference type="ChEBI" id="CHEBI:57540"/>
        <dbReference type="ChEBI" id="CHEBI:57945"/>
        <dbReference type="EC" id="1.8.1.8"/>
    </reaction>
</comment>
<dbReference type="InterPro" id="IPR052259">
    <property type="entry name" value="Nucleoredoxin-like"/>
</dbReference>
<evidence type="ECO:0000256" key="4">
    <source>
        <dbReference type="ARBA" id="ARBA00023027"/>
    </source>
</evidence>
<keyword evidence="10" id="KW-1185">Reference proteome</keyword>
<evidence type="ECO:0000256" key="3">
    <source>
        <dbReference type="ARBA" id="ARBA00023002"/>
    </source>
</evidence>
<proteinExistence type="inferred from homology"/>
<organism evidence="11">
    <name type="scientific">Gongylonema pulchrum</name>
    <dbReference type="NCBI Taxonomy" id="637853"/>
    <lineage>
        <taxon>Eukaryota</taxon>
        <taxon>Metazoa</taxon>
        <taxon>Ecdysozoa</taxon>
        <taxon>Nematoda</taxon>
        <taxon>Chromadorea</taxon>
        <taxon>Rhabditida</taxon>
        <taxon>Spirurina</taxon>
        <taxon>Spiruromorpha</taxon>
        <taxon>Spiruroidea</taxon>
        <taxon>Gongylonematidae</taxon>
        <taxon>Gongylonema</taxon>
    </lineage>
</organism>
<dbReference type="PANTHER" id="PTHR13871">
    <property type="entry name" value="THIOREDOXIN"/>
    <property type="match status" value="1"/>
</dbReference>
<reference evidence="9 10" key="2">
    <citation type="submission" date="2018-11" db="EMBL/GenBank/DDBJ databases">
        <authorList>
            <consortium name="Pathogen Informatics"/>
        </authorList>
    </citation>
    <scope>NUCLEOTIDE SEQUENCE [LARGE SCALE GENOMIC DNA]</scope>
</reference>
<gene>
    <name evidence="9" type="ORF">GPUH_LOCUS15933</name>
</gene>
<evidence type="ECO:0000256" key="1">
    <source>
        <dbReference type="ARBA" id="ARBA00012612"/>
    </source>
</evidence>
<keyword evidence="2" id="KW-0677">Repeat</keyword>
<comment type="similarity">
    <text evidence="5">Belongs to the nucleoredoxin family.</text>
</comment>
<evidence type="ECO:0000256" key="7">
    <source>
        <dbReference type="ARBA" id="ARBA00047804"/>
    </source>
</evidence>
<dbReference type="PROSITE" id="PS51352">
    <property type="entry name" value="THIOREDOXIN_2"/>
    <property type="match status" value="1"/>
</dbReference>
<sequence length="226" mass="25426">MHHAPLHFVVVALPGDDETAHTTFAQLSSVGALFPKHPSPPSLLPCFAGALLRYVRRRNMAELLADVDLRKADGTVRKGKEALASFTVLSRPSSLQNFNNVFFDRQMPLLEMILSVHYRRHYPQNIFQGKKVVALYFSAHWCPPCRQFTPILKEFYEEVDGEQLEIVFVSLDHSADDLNAYVKESHGDCKLKSKYNVTGIPMLIVVKPNGDIITKNGRADVSVNLH</sequence>
<dbReference type="Gene3D" id="3.40.30.10">
    <property type="entry name" value="Glutaredoxin"/>
    <property type="match status" value="1"/>
</dbReference>
<name>A0A183E4P3_9BILA</name>
<evidence type="ECO:0000256" key="2">
    <source>
        <dbReference type="ARBA" id="ARBA00022737"/>
    </source>
</evidence>
<dbReference type="CDD" id="cd02964">
    <property type="entry name" value="TryX_like_family"/>
    <property type="match status" value="1"/>
</dbReference>